<comment type="caution">
    <text evidence="3">The sequence shown here is derived from an EMBL/GenBank/DDBJ whole genome shotgun (WGS) entry which is preliminary data.</text>
</comment>
<dbReference type="EMBL" id="SMFZ01000002">
    <property type="protein sequence ID" value="TCK21827.1"/>
    <property type="molecule type" value="Genomic_DNA"/>
</dbReference>
<dbReference type="Proteomes" id="UP000295560">
    <property type="component" value="Unassembled WGS sequence"/>
</dbReference>
<organism evidence="3 4">
    <name type="scientific">Pseudonocardia endophytica</name>
    <dbReference type="NCBI Taxonomy" id="401976"/>
    <lineage>
        <taxon>Bacteria</taxon>
        <taxon>Bacillati</taxon>
        <taxon>Actinomycetota</taxon>
        <taxon>Actinomycetes</taxon>
        <taxon>Pseudonocardiales</taxon>
        <taxon>Pseudonocardiaceae</taxon>
        <taxon>Pseudonocardia</taxon>
    </lineage>
</organism>
<dbReference type="InterPro" id="IPR032466">
    <property type="entry name" value="Metal_Hydrolase"/>
</dbReference>
<reference evidence="3 4" key="1">
    <citation type="submission" date="2019-03" db="EMBL/GenBank/DDBJ databases">
        <title>Sequencing the genomes of 1000 actinobacteria strains.</title>
        <authorList>
            <person name="Klenk H.-P."/>
        </authorList>
    </citation>
    <scope>NUCLEOTIDE SEQUENCE [LARGE SCALE GENOMIC DNA]</scope>
    <source>
        <strain evidence="3 4">DSM 44969</strain>
    </source>
</reference>
<evidence type="ECO:0000256" key="1">
    <source>
        <dbReference type="ARBA" id="ARBA00023239"/>
    </source>
</evidence>
<dbReference type="InterPro" id="IPR006680">
    <property type="entry name" value="Amidohydro-rel"/>
</dbReference>
<dbReference type="PANTHER" id="PTHR21240:SF28">
    <property type="entry name" value="ISO-OROTATE DECARBOXYLASE (EUROFUNG)"/>
    <property type="match status" value="1"/>
</dbReference>
<dbReference type="InterPro" id="IPR032465">
    <property type="entry name" value="ACMSD"/>
</dbReference>
<evidence type="ECO:0000313" key="3">
    <source>
        <dbReference type="EMBL" id="TCK21827.1"/>
    </source>
</evidence>
<dbReference type="Pfam" id="PF04909">
    <property type="entry name" value="Amidohydro_2"/>
    <property type="match status" value="1"/>
</dbReference>
<keyword evidence="1" id="KW-0456">Lyase</keyword>
<dbReference type="AlphaFoldDB" id="A0A4R1HHX0"/>
<dbReference type="RefSeq" id="WP_132430527.1">
    <property type="nucleotide sequence ID" value="NZ_SMFZ01000002.1"/>
</dbReference>
<feature type="domain" description="Amidohydrolase-related" evidence="2">
    <location>
        <begin position="14"/>
        <end position="335"/>
    </location>
</feature>
<gene>
    <name evidence="3" type="ORF">EV378_5819</name>
</gene>
<dbReference type="PANTHER" id="PTHR21240">
    <property type="entry name" value="2-AMINO-3-CARBOXYLMUCONATE-6-SEMIALDEHYDE DECARBOXYLASE"/>
    <property type="match status" value="1"/>
</dbReference>
<sequence length="343" mass="36104">MTDEPTPGTGVPVVDCHAHTVPETFLADLARRPAGGGIEVWRTDGGFAIVVPGAPERQIRPRMSGLAPRLASMTEQRIDRQLVAPWLDIQPTAAMPPADARSWARRINDALLGMADEGAAAAAGVLGSVALHDPDHAADDLDTAVGAGMAGLILSTDPAHCDTLGDPRLEPVWAAAEQLGIPVMLHPSADGPSRALPGSAAFGNVYCRLVDTSFAVARLILAGVLDRHPKLRLITVHGGGLVPFQSGRLDGGHRADALSSYRIDRDRPSDYLADLYYDTVALSPAAIRFLVEAVGPGRVLLGTDYPFALGDPDPVGAVESVQLDRTDRDAILGGNVLSILERN</sequence>
<dbReference type="GO" id="GO:0016787">
    <property type="term" value="F:hydrolase activity"/>
    <property type="evidence" value="ECO:0007669"/>
    <property type="project" value="InterPro"/>
</dbReference>
<proteinExistence type="predicted"/>
<keyword evidence="4" id="KW-1185">Reference proteome</keyword>
<evidence type="ECO:0000259" key="2">
    <source>
        <dbReference type="Pfam" id="PF04909"/>
    </source>
</evidence>
<name>A0A4R1HHX0_PSEEN</name>
<accession>A0A4R1HHX0</accession>
<dbReference type="Gene3D" id="3.20.20.140">
    <property type="entry name" value="Metal-dependent hydrolases"/>
    <property type="match status" value="1"/>
</dbReference>
<dbReference type="OrthoDB" id="8673173at2"/>
<protein>
    <submittedName>
        <fullName evidence="3">Aminocarboxymuconate-semialdehyde decarboxylase</fullName>
    </submittedName>
</protein>
<dbReference type="SUPFAM" id="SSF51556">
    <property type="entry name" value="Metallo-dependent hydrolases"/>
    <property type="match status" value="1"/>
</dbReference>
<dbReference type="GO" id="GO:0005737">
    <property type="term" value="C:cytoplasm"/>
    <property type="evidence" value="ECO:0007669"/>
    <property type="project" value="TreeGrafter"/>
</dbReference>
<dbReference type="GO" id="GO:0016831">
    <property type="term" value="F:carboxy-lyase activity"/>
    <property type="evidence" value="ECO:0007669"/>
    <property type="project" value="InterPro"/>
</dbReference>
<dbReference type="GO" id="GO:0019748">
    <property type="term" value="P:secondary metabolic process"/>
    <property type="evidence" value="ECO:0007669"/>
    <property type="project" value="TreeGrafter"/>
</dbReference>
<evidence type="ECO:0000313" key="4">
    <source>
        <dbReference type="Proteomes" id="UP000295560"/>
    </source>
</evidence>